<dbReference type="Proteomes" id="UP001059546">
    <property type="component" value="Chromosome XI"/>
</dbReference>
<dbReference type="Proteomes" id="UP001217963">
    <property type="component" value="Chromosome XI"/>
</dbReference>
<accession>A0A9Q9CCM4</accession>
<evidence type="ECO:0000313" key="9">
    <source>
        <dbReference type="Proteomes" id="UP001217963"/>
    </source>
</evidence>
<evidence type="ECO:0000256" key="4">
    <source>
        <dbReference type="ARBA" id="ARBA00023136"/>
    </source>
</evidence>
<dbReference type="InterPro" id="IPR007203">
    <property type="entry name" value="ORMDL"/>
</dbReference>
<evidence type="ECO:0000256" key="3">
    <source>
        <dbReference type="ARBA" id="ARBA00022989"/>
    </source>
</evidence>
<proteinExistence type="predicted"/>
<feature type="transmembrane region" description="Helical" evidence="5">
    <location>
        <begin position="94"/>
        <end position="112"/>
    </location>
</feature>
<gene>
    <name evidence="6" type="ORF">GPU96_11g21850</name>
    <name evidence="7" type="ORF">PFJ87_11g01210</name>
</gene>
<keyword evidence="9" id="KW-1185">Reference proteome</keyword>
<keyword evidence="3 5" id="KW-1133">Transmembrane helix</keyword>
<dbReference type="EMBL" id="CP119072">
    <property type="protein sequence ID" value="WEL39884.1"/>
    <property type="molecule type" value="Genomic_DNA"/>
</dbReference>
<protein>
    <submittedName>
        <fullName evidence="6">Orm1-like membrane protein</fullName>
    </submittedName>
</protein>
<keyword evidence="2 5" id="KW-0812">Transmembrane</keyword>
<keyword evidence="4 5" id="KW-0472">Membrane</keyword>
<evidence type="ECO:0000313" key="8">
    <source>
        <dbReference type="Proteomes" id="UP001059546"/>
    </source>
</evidence>
<feature type="transmembrane region" description="Helical" evidence="5">
    <location>
        <begin position="21"/>
        <end position="42"/>
    </location>
</feature>
<dbReference type="PANTHER" id="PTHR12665">
    <property type="entry name" value="ORMDL PROTEINS"/>
    <property type="match status" value="1"/>
</dbReference>
<reference evidence="6" key="1">
    <citation type="submission" date="2021-05" db="EMBL/GenBank/DDBJ databases">
        <title>Encephalitozoon hellem ATCC 50604 Complete Genome.</title>
        <authorList>
            <person name="Mascarenhas dos Santos A.C."/>
            <person name="Julian A.T."/>
            <person name="Pombert J.-F."/>
        </authorList>
    </citation>
    <scope>NUCLEOTIDE SEQUENCE</scope>
    <source>
        <strain evidence="6">ATCC 50604</strain>
    </source>
</reference>
<evidence type="ECO:0000256" key="1">
    <source>
        <dbReference type="ARBA" id="ARBA00004141"/>
    </source>
</evidence>
<feature type="transmembrane region" description="Helical" evidence="5">
    <location>
        <begin position="48"/>
        <end position="66"/>
    </location>
</feature>
<dbReference type="AlphaFoldDB" id="A0A9Q9CCM4"/>
<evidence type="ECO:0000256" key="2">
    <source>
        <dbReference type="ARBA" id="ARBA00022692"/>
    </source>
</evidence>
<comment type="subcellular location">
    <subcellularLocation>
        <location evidence="1">Membrane</location>
        <topology evidence="1">Multi-pass membrane protein</topology>
    </subcellularLocation>
</comment>
<evidence type="ECO:0000256" key="5">
    <source>
        <dbReference type="SAM" id="Phobius"/>
    </source>
</evidence>
<name>A0A9Q9CCM4_ENCHE</name>
<feature type="transmembrane region" description="Helical" evidence="5">
    <location>
        <begin position="118"/>
        <end position="136"/>
    </location>
</feature>
<evidence type="ECO:0000313" key="6">
    <source>
        <dbReference type="EMBL" id="UTX44383.1"/>
    </source>
</evidence>
<reference evidence="7 9" key="2">
    <citation type="submission" date="2023-02" db="EMBL/GenBank/DDBJ databases">
        <title>Encephalitozoon hellem ATCC 50451 complete genome.</title>
        <authorList>
            <person name="Mascarenhas dos Santos A.C."/>
            <person name="Julian A.T."/>
            <person name="Pombert J.-F."/>
        </authorList>
    </citation>
    <scope>NUCLEOTIDE SEQUENCE [LARGE SCALE GENOMIC DNA]</scope>
    <source>
        <strain evidence="7 9">ATCC 50451</strain>
    </source>
</reference>
<dbReference type="EMBL" id="CP075157">
    <property type="protein sequence ID" value="UTX44383.1"/>
    <property type="molecule type" value="Genomic_DNA"/>
</dbReference>
<evidence type="ECO:0000313" key="7">
    <source>
        <dbReference type="EMBL" id="WEL39884.1"/>
    </source>
</evidence>
<dbReference type="OrthoDB" id="1932233at2759"/>
<organism evidence="6 8">
    <name type="scientific">Encephalitozoon hellem</name>
    <name type="common">Microsporidian parasite</name>
    <dbReference type="NCBI Taxonomy" id="27973"/>
    <lineage>
        <taxon>Eukaryota</taxon>
        <taxon>Fungi</taxon>
        <taxon>Fungi incertae sedis</taxon>
        <taxon>Microsporidia</taxon>
        <taxon>Unikaryonidae</taxon>
        <taxon>Encephalitozoon</taxon>
    </lineage>
</organism>
<dbReference type="GO" id="GO:0005789">
    <property type="term" value="C:endoplasmic reticulum membrane"/>
    <property type="evidence" value="ECO:0007669"/>
    <property type="project" value="InterPro"/>
</dbReference>
<dbReference type="Pfam" id="PF04061">
    <property type="entry name" value="ORMDL"/>
    <property type="match status" value="1"/>
</dbReference>
<sequence length="147" mass="17380">MGINRERKVDVSQNVAWTLQRGSWIIHVLVVFLLKMTLSVVFNDNIGWQLSLIIYNISTFIFFHMIPGDPFNDRYSLYTFWEQLSEQLEGTPDLIFIALFPLIAFTVINFIVKWNTLLLWMCITSLFIVTVPKFGFMHLRRILIFKE</sequence>